<evidence type="ECO:0000256" key="9">
    <source>
        <dbReference type="ARBA" id="ARBA00022771"/>
    </source>
</evidence>
<dbReference type="Gene3D" id="3.90.1600.10">
    <property type="entry name" value="Palm domain of DNA polymerase"/>
    <property type="match status" value="1"/>
</dbReference>
<dbReference type="Pfam" id="PF14260">
    <property type="entry name" value="zf-C4pol"/>
    <property type="match status" value="1"/>
</dbReference>
<evidence type="ECO:0000256" key="8">
    <source>
        <dbReference type="ARBA" id="ARBA00022723"/>
    </source>
</evidence>
<keyword evidence="17 19" id="KW-0539">Nucleus</keyword>
<dbReference type="InterPro" id="IPR042087">
    <property type="entry name" value="DNA_pol_B_thumb"/>
</dbReference>
<dbReference type="InterPro" id="IPR012337">
    <property type="entry name" value="RNaseH-like_sf"/>
</dbReference>
<evidence type="ECO:0000256" key="12">
    <source>
        <dbReference type="ARBA" id="ARBA00022839"/>
    </source>
</evidence>
<evidence type="ECO:0000256" key="15">
    <source>
        <dbReference type="ARBA" id="ARBA00023014"/>
    </source>
</evidence>
<gene>
    <name evidence="25" type="ORF">PEVE_00034856</name>
</gene>
<evidence type="ECO:0000259" key="23">
    <source>
        <dbReference type="Pfam" id="PF14260"/>
    </source>
</evidence>
<dbReference type="InterPro" id="IPR023211">
    <property type="entry name" value="DNA_pol_palm_dom_sf"/>
</dbReference>
<evidence type="ECO:0000256" key="14">
    <source>
        <dbReference type="ARBA" id="ARBA00023004"/>
    </source>
</evidence>
<keyword evidence="10" id="KW-0378">Hydrolase</keyword>
<keyword evidence="16 19" id="KW-0238">DNA-binding</keyword>
<dbReference type="EC" id="2.7.7.7" evidence="19"/>
<dbReference type="SUPFAM" id="SSF53098">
    <property type="entry name" value="Ribonuclease H-like"/>
    <property type="match status" value="1"/>
</dbReference>
<dbReference type="InterPro" id="IPR006172">
    <property type="entry name" value="DNA-dir_DNA_pol_B"/>
</dbReference>
<dbReference type="PANTHER" id="PTHR10322">
    <property type="entry name" value="DNA POLYMERASE CATALYTIC SUBUNIT"/>
    <property type="match status" value="1"/>
</dbReference>
<evidence type="ECO:0000256" key="2">
    <source>
        <dbReference type="ARBA" id="ARBA00004123"/>
    </source>
</evidence>
<feature type="domain" description="DNA polymerase delta/zeta catalytic subunit N-terminal" evidence="24">
    <location>
        <begin position="115"/>
        <end position="192"/>
    </location>
</feature>
<comment type="cofactor">
    <cofactor evidence="1 19">
        <name>[4Fe-4S] cluster</name>
        <dbReference type="ChEBI" id="CHEBI:49883"/>
    </cofactor>
</comment>
<dbReference type="PRINTS" id="PR00106">
    <property type="entry name" value="DNAPOLB"/>
</dbReference>
<dbReference type="Gene3D" id="3.30.420.10">
    <property type="entry name" value="Ribonuclease H-like superfamily/Ribonuclease H"/>
    <property type="match status" value="1"/>
</dbReference>
<dbReference type="SMART" id="SM00486">
    <property type="entry name" value="POLBc"/>
    <property type="match status" value="1"/>
</dbReference>
<dbReference type="InterPro" id="IPR006134">
    <property type="entry name" value="DNA-dir_DNA_pol_B_multi_dom"/>
</dbReference>
<evidence type="ECO:0000256" key="6">
    <source>
        <dbReference type="ARBA" id="ARBA00022695"/>
    </source>
</evidence>
<evidence type="ECO:0000256" key="1">
    <source>
        <dbReference type="ARBA" id="ARBA00001966"/>
    </source>
</evidence>
<comment type="similarity">
    <text evidence="3 19">Belongs to the DNA polymerase type-B family.</text>
</comment>
<evidence type="ECO:0000256" key="17">
    <source>
        <dbReference type="ARBA" id="ARBA00023242"/>
    </source>
</evidence>
<dbReference type="InterPro" id="IPR043502">
    <property type="entry name" value="DNA/RNA_pol_sf"/>
</dbReference>
<dbReference type="SUPFAM" id="SSF56672">
    <property type="entry name" value="DNA/RNA polymerases"/>
    <property type="match status" value="1"/>
</dbReference>
<dbReference type="InterPro" id="IPR056435">
    <property type="entry name" value="DPOD/Z_N"/>
</dbReference>
<dbReference type="InterPro" id="IPR025687">
    <property type="entry name" value="Znf-C4pol"/>
</dbReference>
<reference evidence="25 26" key="1">
    <citation type="submission" date="2022-05" db="EMBL/GenBank/DDBJ databases">
        <authorList>
            <consortium name="Genoscope - CEA"/>
            <person name="William W."/>
        </authorList>
    </citation>
    <scope>NUCLEOTIDE SEQUENCE [LARGE SCALE GENOMIC DNA]</scope>
</reference>
<evidence type="ECO:0000256" key="7">
    <source>
        <dbReference type="ARBA" id="ARBA00022722"/>
    </source>
</evidence>
<evidence type="ECO:0000256" key="13">
    <source>
        <dbReference type="ARBA" id="ARBA00022932"/>
    </source>
</evidence>
<dbReference type="Pfam" id="PF00136">
    <property type="entry name" value="DNA_pol_B"/>
    <property type="match status" value="1"/>
</dbReference>
<dbReference type="InterPro" id="IPR017964">
    <property type="entry name" value="DNA-dir_DNA_pol_B_CS"/>
</dbReference>
<keyword evidence="26" id="KW-1185">Reference proteome</keyword>
<organism evidence="25 26">
    <name type="scientific">Porites evermanni</name>
    <dbReference type="NCBI Taxonomy" id="104178"/>
    <lineage>
        <taxon>Eukaryota</taxon>
        <taxon>Metazoa</taxon>
        <taxon>Cnidaria</taxon>
        <taxon>Anthozoa</taxon>
        <taxon>Hexacorallia</taxon>
        <taxon>Scleractinia</taxon>
        <taxon>Fungiina</taxon>
        <taxon>Poritidae</taxon>
        <taxon>Porites</taxon>
    </lineage>
</organism>
<keyword evidence="13 19" id="KW-0239">DNA-directed DNA polymerase</keyword>
<keyword evidence="19" id="KW-0235">DNA replication</keyword>
<dbReference type="CDD" id="cd05777">
    <property type="entry name" value="DNA_polB_delta_exo"/>
    <property type="match status" value="1"/>
</dbReference>
<feature type="domain" description="DNA-directed DNA polymerase family B exonuclease" evidence="22">
    <location>
        <begin position="214"/>
        <end position="459"/>
    </location>
</feature>
<keyword evidence="6 19" id="KW-0548">Nucleotidyltransferase</keyword>
<evidence type="ECO:0000256" key="20">
    <source>
        <dbReference type="SAM" id="MobiDB-lite"/>
    </source>
</evidence>
<dbReference type="Pfam" id="PF24055">
    <property type="entry name" value="POL3_N"/>
    <property type="match status" value="1"/>
</dbReference>
<dbReference type="InterPro" id="IPR036397">
    <property type="entry name" value="RNaseH_sf"/>
</dbReference>
<keyword evidence="7" id="KW-0540">Nuclease</keyword>
<keyword evidence="5 19" id="KW-0808">Transferase</keyword>
<dbReference type="Pfam" id="PF03104">
    <property type="entry name" value="DNA_pol_B_exo1"/>
    <property type="match status" value="1"/>
</dbReference>
<keyword evidence="15 19" id="KW-0411">Iron-sulfur</keyword>
<keyword evidence="12" id="KW-0269">Exonuclease</keyword>
<keyword evidence="9 19" id="KW-0863">Zinc-finger</keyword>
<sequence>MDGTQKRKGSPDASSSAKRSRNDDGNSGSQGGGFEEELAALDFVNDKNPSAKWSRPAVPKLNPFTDDIVFQQLEVDNYIGKPLKGMPGSMSGPVPIVQMYGVTMEGNSVLCHIHGFVPYFFVPAPKEFQHSHCKSFQDALNRAVLDDMRSNKDNVVDAVLAVECQMKESIYGYNGNKKAQFLCITMALPKLIAPAKRILETGFRFGEFPERGYSSYESNIDYEVRFMVDTDVVGCNWIELPAGKYRVRSPSLEGSFKSDAQPVSHCQIEVDIAYDEFISHSPEGEWSKIAPVRILSFDIECAGRKGVFPEPEKDPVIQIANMVINQGDKDPFIRNVFTLNTCAPIVGSHVKSYEKEAEMLKAWSDFVKKVDPDIITGYNIVNFDLPYLLNRAAALKVQTFPFLGRVKDEKSTISNTTFQSRAYGKRENKVINIAGRVQFDLLHALLRDYKLRSYTLNSVSFHFLQEQKEDVHHNIITDLQNGNDQTRRRLAIYCMKDAILPLRLLEKLMCIINYMEMARVTGVPLGYLLSRGQQIKVVSQLLRMSKKQDLLLPAHKAEAGEEYTGATVIEPVKGYYDSPVATLDFASLYPSIMMAHNLCYTSLLHQSKLHEMKPDEFIKTPSGDHFVKASVRKGLLPEILENLLSARKKAKEDLKKETDPFKKKVLDGRQLALKLSANSVYGFTGAQVGKLPCLPISQSVTAFGRMMIERTKELVESKYTMENGYKTTAKVIYGDTDSVMVKFGVESVAESMELGKEAAAYVSSHFVKPIKLEFEKVYFPYLLISKKRYAGLYFTKAEKHDKMDCKGIETVRRDNCPLVANLINSCLQKVLIERDPMGAVEYTKQVISDLLCNRIDISQLVITKELTKTGDEYAGKQAHSELAERMRKRDAGSAPKLGDRVPYVIIAGAKGEKAYEKAEDPIYVLENNIPIDTKYYLENQLSNPLLRIFEPILGEAKATSVLLKGQHTLTKTIVTSKVSKLAMFTKKKSTCIGCKSVLGDESAAVCKHCKPKESALFQKEIVHLNALEEKFARLWTQCQNCQGSLHADVLCTSRDCPIFYMRKKVQKDLSDQDKLIQRFGDFTW</sequence>
<dbReference type="NCBIfam" id="TIGR00592">
    <property type="entry name" value="pol2"/>
    <property type="match status" value="1"/>
</dbReference>
<dbReference type="PROSITE" id="PS00116">
    <property type="entry name" value="DNA_POLYMERASE_B"/>
    <property type="match status" value="1"/>
</dbReference>
<evidence type="ECO:0000256" key="11">
    <source>
        <dbReference type="ARBA" id="ARBA00022833"/>
    </source>
</evidence>
<name>A0ABN8MJB7_9CNID</name>
<keyword evidence="4 19" id="KW-0004">4Fe-4S</keyword>
<dbReference type="Gene3D" id="1.10.287.690">
    <property type="entry name" value="Helix hairpin bin"/>
    <property type="match status" value="1"/>
</dbReference>
<evidence type="ECO:0000256" key="4">
    <source>
        <dbReference type="ARBA" id="ARBA00022485"/>
    </source>
</evidence>
<dbReference type="EMBL" id="CALNXI010000533">
    <property type="protein sequence ID" value="CAH3028772.1"/>
    <property type="molecule type" value="Genomic_DNA"/>
</dbReference>
<feature type="domain" description="DNA-directed DNA polymerase family B multifunctional" evidence="21">
    <location>
        <begin position="524"/>
        <end position="952"/>
    </location>
</feature>
<evidence type="ECO:0000256" key="10">
    <source>
        <dbReference type="ARBA" id="ARBA00022801"/>
    </source>
</evidence>
<comment type="subcellular location">
    <subcellularLocation>
        <location evidence="2 19">Nucleus</location>
    </subcellularLocation>
</comment>
<dbReference type="InterPro" id="IPR006133">
    <property type="entry name" value="DNA-dir_DNA_pol_B_exonuc"/>
</dbReference>
<protein>
    <recommendedName>
        <fullName evidence="19">DNA polymerase</fullName>
        <ecNumber evidence="19">2.7.7.7</ecNumber>
    </recommendedName>
</protein>
<proteinExistence type="inferred from homology"/>
<evidence type="ECO:0000259" key="22">
    <source>
        <dbReference type="Pfam" id="PF03104"/>
    </source>
</evidence>
<dbReference type="PANTHER" id="PTHR10322:SF23">
    <property type="entry name" value="DNA POLYMERASE DELTA CATALYTIC SUBUNIT"/>
    <property type="match status" value="1"/>
</dbReference>
<accession>A0ABN8MJB7</accession>
<dbReference type="Gene3D" id="1.10.132.60">
    <property type="entry name" value="DNA polymerase family B, C-terminal domain"/>
    <property type="match status" value="1"/>
</dbReference>
<comment type="catalytic activity">
    <reaction evidence="18 19">
        <text>DNA(n) + a 2'-deoxyribonucleoside 5'-triphosphate = DNA(n+1) + diphosphate</text>
        <dbReference type="Rhea" id="RHEA:22508"/>
        <dbReference type="Rhea" id="RHEA-COMP:17339"/>
        <dbReference type="Rhea" id="RHEA-COMP:17340"/>
        <dbReference type="ChEBI" id="CHEBI:33019"/>
        <dbReference type="ChEBI" id="CHEBI:61560"/>
        <dbReference type="ChEBI" id="CHEBI:173112"/>
        <dbReference type="EC" id="2.7.7.7"/>
    </reaction>
</comment>
<evidence type="ECO:0000259" key="21">
    <source>
        <dbReference type="Pfam" id="PF00136"/>
    </source>
</evidence>
<evidence type="ECO:0000256" key="18">
    <source>
        <dbReference type="ARBA" id="ARBA00049244"/>
    </source>
</evidence>
<keyword evidence="8 19" id="KW-0479">Metal-binding</keyword>
<keyword evidence="14 19" id="KW-0408">Iron</keyword>
<evidence type="ECO:0000256" key="5">
    <source>
        <dbReference type="ARBA" id="ARBA00022679"/>
    </source>
</evidence>
<evidence type="ECO:0000259" key="24">
    <source>
        <dbReference type="Pfam" id="PF24055"/>
    </source>
</evidence>
<feature type="domain" description="C4-type zinc-finger of DNA polymerase delta" evidence="23">
    <location>
        <begin position="991"/>
        <end position="1062"/>
    </location>
</feature>
<keyword evidence="11 19" id="KW-0862">Zinc</keyword>
<feature type="region of interest" description="Disordered" evidence="20">
    <location>
        <begin position="1"/>
        <end position="37"/>
    </location>
</feature>
<dbReference type="InterPro" id="IPR050240">
    <property type="entry name" value="DNA_pol_type-B"/>
</dbReference>
<evidence type="ECO:0000256" key="3">
    <source>
        <dbReference type="ARBA" id="ARBA00005755"/>
    </source>
</evidence>
<dbReference type="Proteomes" id="UP001159427">
    <property type="component" value="Unassembled WGS sequence"/>
</dbReference>
<dbReference type="Gene3D" id="2.40.50.730">
    <property type="match status" value="2"/>
</dbReference>
<comment type="caution">
    <text evidence="25">The sequence shown here is derived from an EMBL/GenBank/DDBJ whole genome shotgun (WGS) entry which is preliminary data.</text>
</comment>
<evidence type="ECO:0000313" key="25">
    <source>
        <dbReference type="EMBL" id="CAH3028772.1"/>
    </source>
</evidence>
<evidence type="ECO:0000256" key="16">
    <source>
        <dbReference type="ARBA" id="ARBA00023125"/>
    </source>
</evidence>
<evidence type="ECO:0000313" key="26">
    <source>
        <dbReference type="Proteomes" id="UP001159427"/>
    </source>
</evidence>
<evidence type="ECO:0000256" key="19">
    <source>
        <dbReference type="RuleBase" id="RU000442"/>
    </source>
</evidence>
<dbReference type="CDD" id="cd05533">
    <property type="entry name" value="POLBc_delta"/>
    <property type="match status" value="1"/>
</dbReference>